<dbReference type="PANTHER" id="PTHR11485:SF34">
    <property type="entry name" value="SIGNAL RECOGNITION PARTICLE RECEPTOR SUBUNIT BETA"/>
    <property type="match status" value="1"/>
</dbReference>
<dbReference type="OrthoDB" id="41266at2759"/>
<dbReference type="GO" id="GO:0005785">
    <property type="term" value="C:signal recognition particle receptor complex"/>
    <property type="evidence" value="ECO:0007669"/>
    <property type="project" value="TreeGrafter"/>
</dbReference>
<dbReference type="GO" id="GO:0005525">
    <property type="term" value="F:GTP binding"/>
    <property type="evidence" value="ECO:0007669"/>
    <property type="project" value="UniProtKB-KW"/>
</dbReference>
<name>A0A7J0EZE4_9ERIC</name>
<evidence type="ECO:0000256" key="8">
    <source>
        <dbReference type="ARBA" id="ARBA00023134"/>
    </source>
</evidence>
<dbReference type="Proteomes" id="UP000585474">
    <property type="component" value="Unassembled WGS sequence"/>
</dbReference>
<evidence type="ECO:0000256" key="4">
    <source>
        <dbReference type="ARBA" id="ARBA00022692"/>
    </source>
</evidence>
<evidence type="ECO:0000256" key="11">
    <source>
        <dbReference type="SAM" id="MobiDB-lite"/>
    </source>
</evidence>
<evidence type="ECO:0000256" key="9">
    <source>
        <dbReference type="ARBA" id="ARBA00023136"/>
    </source>
</evidence>
<reference evidence="12 13" key="1">
    <citation type="submission" date="2019-07" db="EMBL/GenBank/DDBJ databases">
        <title>De Novo Assembly of kiwifruit Actinidia rufa.</title>
        <authorList>
            <person name="Sugita-Konishi S."/>
            <person name="Sato K."/>
            <person name="Mori E."/>
            <person name="Abe Y."/>
            <person name="Kisaki G."/>
            <person name="Hamano K."/>
            <person name="Suezawa K."/>
            <person name="Otani M."/>
            <person name="Fukuda T."/>
            <person name="Manabe T."/>
            <person name="Gomi K."/>
            <person name="Tabuchi M."/>
            <person name="Akimitsu K."/>
            <person name="Kataoka I."/>
        </authorList>
    </citation>
    <scope>NUCLEOTIDE SEQUENCE [LARGE SCALE GENOMIC DNA]</scope>
    <source>
        <strain evidence="13">cv. Fuchu</strain>
    </source>
</reference>
<protein>
    <recommendedName>
        <fullName evidence="3">Signal recognition particle receptor subunit beta</fullName>
    </recommendedName>
</protein>
<dbReference type="PANTHER" id="PTHR11485">
    <property type="entry name" value="TRANSFERRIN"/>
    <property type="match status" value="1"/>
</dbReference>
<dbReference type="CDD" id="cd04105">
    <property type="entry name" value="SR_beta"/>
    <property type="match status" value="1"/>
</dbReference>
<comment type="caution">
    <text evidence="12">The sequence shown here is derived from an EMBL/GenBank/DDBJ whole genome shotgun (WGS) entry which is preliminary data.</text>
</comment>
<gene>
    <name evidence="12" type="ORF">Acr_07g0017520</name>
</gene>
<dbReference type="GO" id="GO:0045047">
    <property type="term" value="P:protein targeting to ER"/>
    <property type="evidence" value="ECO:0007669"/>
    <property type="project" value="TreeGrafter"/>
</dbReference>
<feature type="region of interest" description="Disordered" evidence="11">
    <location>
        <begin position="182"/>
        <end position="210"/>
    </location>
</feature>
<evidence type="ECO:0000256" key="7">
    <source>
        <dbReference type="ARBA" id="ARBA00022989"/>
    </source>
</evidence>
<comment type="similarity">
    <text evidence="2">Belongs to the SRP receptor beta subunit family.</text>
</comment>
<dbReference type="InterPro" id="IPR019009">
    <property type="entry name" value="SRP_receptor_beta_su"/>
</dbReference>
<dbReference type="Pfam" id="PF09439">
    <property type="entry name" value="SRPRB"/>
    <property type="match status" value="1"/>
</dbReference>
<keyword evidence="5" id="KW-0547">Nucleotide-binding</keyword>
<dbReference type="Gene3D" id="3.40.50.300">
    <property type="entry name" value="P-loop containing nucleotide triphosphate hydrolases"/>
    <property type="match status" value="1"/>
</dbReference>
<keyword evidence="13" id="KW-1185">Reference proteome</keyword>
<dbReference type="InterPro" id="IPR027417">
    <property type="entry name" value="P-loop_NTPase"/>
</dbReference>
<evidence type="ECO:0000256" key="2">
    <source>
        <dbReference type="ARBA" id="ARBA00005619"/>
    </source>
</evidence>
<evidence type="ECO:0000313" key="13">
    <source>
        <dbReference type="Proteomes" id="UP000585474"/>
    </source>
</evidence>
<evidence type="ECO:0000256" key="3">
    <source>
        <dbReference type="ARBA" id="ARBA00020256"/>
    </source>
</evidence>
<comment type="subcellular location">
    <subcellularLocation>
        <location evidence="1">Endoplasmic reticulum membrane</location>
        <topology evidence="1">Single-pass membrane protein</topology>
    </subcellularLocation>
</comment>
<evidence type="ECO:0000256" key="1">
    <source>
        <dbReference type="ARBA" id="ARBA00004389"/>
    </source>
</evidence>
<keyword evidence="8" id="KW-0342">GTP-binding</keyword>
<dbReference type="SUPFAM" id="SSF52540">
    <property type="entry name" value="P-loop containing nucleoside triphosphate hydrolases"/>
    <property type="match status" value="1"/>
</dbReference>
<evidence type="ECO:0000313" key="12">
    <source>
        <dbReference type="EMBL" id="GFY91556.1"/>
    </source>
</evidence>
<evidence type="ECO:0000256" key="5">
    <source>
        <dbReference type="ARBA" id="ARBA00022741"/>
    </source>
</evidence>
<keyword evidence="6" id="KW-0256">Endoplasmic reticulum</keyword>
<sequence length="567" mass="62564">MSQRASGYLEGSQEKIPRANNFKESSQVLRKISRDIKEKVESLQIVTEVARSSRDRDTKNCSIGSLLISDCFCWISQVLDLAKSTYLGNDKFPIAIRGISRVLDPAKPTYQDEHKIPATAPFCLNFSATVVLSLSPLLTPVISSNESPRSSDQFSSILLRFFQSISSNAHLGDAPPPPQLWPHVVDLDLSDDESPPTSPNVPSTSASSFPPVDPIATSNSRIIDAIAALFTQMIVIHTNLVEHIGQVHERVNLIVKHQAHDIVVIHDTLSALGFDFERPRHGNGWFGAIEASDTGMATRSGKADSSDTANATLRCNWICVADYSSPLIRRTKPNTVVLTGLSGSGKTVLYYQKVLIAPSFHMYFVVQKSHVFLMYVNLTIFQLRDGSSHQGTVTSMEPNEGTFVLHSEMSKMGKIKPVHIVDVPGHSRLRPKLDEFLPQAAGLVFVVDALEFLPNCRAASEYLYDILTKANVVRKKIPVLILCNKVDKVTAHTKEFIRKQLEKEIDKLRTSRTALSAADIANEYTLGIPGEAFAFSQCQNKVTVAEASGLTGEMPQLEQFIREHVKA</sequence>
<accession>A0A7J0EZE4</accession>
<organism evidence="12 13">
    <name type="scientific">Actinidia rufa</name>
    <dbReference type="NCBI Taxonomy" id="165716"/>
    <lineage>
        <taxon>Eukaryota</taxon>
        <taxon>Viridiplantae</taxon>
        <taxon>Streptophyta</taxon>
        <taxon>Embryophyta</taxon>
        <taxon>Tracheophyta</taxon>
        <taxon>Spermatophyta</taxon>
        <taxon>Magnoliopsida</taxon>
        <taxon>eudicotyledons</taxon>
        <taxon>Gunneridae</taxon>
        <taxon>Pentapetalae</taxon>
        <taxon>asterids</taxon>
        <taxon>Ericales</taxon>
        <taxon>Actinidiaceae</taxon>
        <taxon>Actinidia</taxon>
    </lineage>
</organism>
<dbReference type="AlphaFoldDB" id="A0A7J0EZE4"/>
<keyword evidence="9" id="KW-0472">Membrane</keyword>
<dbReference type="EMBL" id="BJWL01000007">
    <property type="protein sequence ID" value="GFY91556.1"/>
    <property type="molecule type" value="Genomic_DNA"/>
</dbReference>
<keyword evidence="10" id="KW-0675">Receptor</keyword>
<evidence type="ECO:0000256" key="10">
    <source>
        <dbReference type="ARBA" id="ARBA00023170"/>
    </source>
</evidence>
<proteinExistence type="inferred from homology"/>
<keyword evidence="7" id="KW-1133">Transmembrane helix</keyword>
<keyword evidence="4" id="KW-0812">Transmembrane</keyword>
<evidence type="ECO:0000256" key="6">
    <source>
        <dbReference type="ARBA" id="ARBA00022824"/>
    </source>
</evidence>